<evidence type="ECO:0000313" key="3">
    <source>
        <dbReference type="Proteomes" id="UP000838878"/>
    </source>
</evidence>
<sequence length="307" mass="32549">MSSKNSGQEGGTWTKTHSICTTTKHTKTNNKEAGNPASINMTALFAAMPQPPAPSTSWSLVEPRKKKNRKRRERQRRSRTKERQTTGGTGNSEPDTEESERYTTDGDTPAAAPGGTGKLTGGHQSAAKPTPGNATPVKDSTGPAGSYRSGTGGCPAGGGRTTNLSHTIKIVGGPKTVKDAGVRVAPGYKGGPSGQSALETARPSSSSGKSSGAQVSSKTKTTHLQKAPTKQTQRQLLSSRPRLNSGTSEGETSEGGQINKSNKRDRLDDTISPKVSSKRPRTTHMRRDGEMGRRTRWIHSEDKHTHG</sequence>
<dbReference type="AlphaFoldDB" id="A0A8J9U9W4"/>
<name>A0A8J9U9W4_9NEOP</name>
<evidence type="ECO:0000256" key="1">
    <source>
        <dbReference type="SAM" id="MobiDB-lite"/>
    </source>
</evidence>
<dbReference type="EMBL" id="OV170231">
    <property type="protein sequence ID" value="CAH0716526.1"/>
    <property type="molecule type" value="Genomic_DNA"/>
</dbReference>
<evidence type="ECO:0000313" key="2">
    <source>
        <dbReference type="EMBL" id="CAH0716526.1"/>
    </source>
</evidence>
<feature type="compositionally biased region" description="Basic residues" evidence="1">
    <location>
        <begin position="64"/>
        <end position="80"/>
    </location>
</feature>
<feature type="compositionally biased region" description="Basic and acidic residues" evidence="1">
    <location>
        <begin position="285"/>
        <end position="307"/>
    </location>
</feature>
<feature type="region of interest" description="Disordered" evidence="1">
    <location>
        <begin position="1"/>
        <end position="307"/>
    </location>
</feature>
<protein>
    <submittedName>
        <fullName evidence="2">Uncharacterized protein</fullName>
    </submittedName>
</protein>
<feature type="compositionally biased region" description="Low complexity" evidence="1">
    <location>
        <begin position="204"/>
        <end position="218"/>
    </location>
</feature>
<feature type="compositionally biased region" description="Low complexity" evidence="1">
    <location>
        <begin position="245"/>
        <end position="256"/>
    </location>
</feature>
<feature type="compositionally biased region" description="Polar residues" evidence="1">
    <location>
        <begin position="222"/>
        <end position="244"/>
    </location>
</feature>
<feature type="compositionally biased region" description="Basic and acidic residues" evidence="1">
    <location>
        <begin position="262"/>
        <end position="271"/>
    </location>
</feature>
<keyword evidence="3" id="KW-1185">Reference proteome</keyword>
<dbReference type="Proteomes" id="UP000838878">
    <property type="component" value="Chromosome 11"/>
</dbReference>
<accession>A0A8J9U9W4</accession>
<proteinExistence type="predicted"/>
<organism evidence="2 3">
    <name type="scientific">Brenthis ino</name>
    <name type="common">lesser marbled fritillary</name>
    <dbReference type="NCBI Taxonomy" id="405034"/>
    <lineage>
        <taxon>Eukaryota</taxon>
        <taxon>Metazoa</taxon>
        <taxon>Ecdysozoa</taxon>
        <taxon>Arthropoda</taxon>
        <taxon>Hexapoda</taxon>
        <taxon>Insecta</taxon>
        <taxon>Pterygota</taxon>
        <taxon>Neoptera</taxon>
        <taxon>Endopterygota</taxon>
        <taxon>Lepidoptera</taxon>
        <taxon>Glossata</taxon>
        <taxon>Ditrysia</taxon>
        <taxon>Papilionoidea</taxon>
        <taxon>Nymphalidae</taxon>
        <taxon>Heliconiinae</taxon>
        <taxon>Argynnini</taxon>
        <taxon>Brenthis</taxon>
    </lineage>
</organism>
<feature type="non-terminal residue" evidence="2">
    <location>
        <position position="307"/>
    </location>
</feature>
<reference evidence="2" key="1">
    <citation type="submission" date="2021-12" db="EMBL/GenBank/DDBJ databases">
        <authorList>
            <person name="Martin H S."/>
        </authorList>
    </citation>
    <scope>NUCLEOTIDE SEQUENCE</scope>
</reference>
<feature type="compositionally biased region" description="Low complexity" evidence="1">
    <location>
        <begin position="12"/>
        <end position="23"/>
    </location>
</feature>
<gene>
    <name evidence="2" type="ORF">BINO364_LOCUS3282</name>
</gene>
<feature type="compositionally biased region" description="Gly residues" evidence="1">
    <location>
        <begin position="150"/>
        <end position="160"/>
    </location>
</feature>